<dbReference type="InterPro" id="IPR043504">
    <property type="entry name" value="Peptidase_S1_PA_chymotrypsin"/>
</dbReference>
<evidence type="ECO:0000313" key="5">
    <source>
        <dbReference type="Proteomes" id="UP000625711"/>
    </source>
</evidence>
<sequence length="111" mass="12332">STLLRPKRFGFGVDRPASPDYVQPICLSSNLDNIVKKFYISGWGKTETADSSSIKMKLSLPPFDYEECQRKFKILNLEIDDTQICAGGEKLKDSCAGDSGGPLMIRDDSKH</sequence>
<dbReference type="InterPro" id="IPR001254">
    <property type="entry name" value="Trypsin_dom"/>
</dbReference>
<feature type="non-terminal residue" evidence="4">
    <location>
        <position position="1"/>
    </location>
</feature>
<dbReference type="PANTHER" id="PTHR24256">
    <property type="entry name" value="TRYPTASE-RELATED"/>
    <property type="match status" value="1"/>
</dbReference>
<accession>A0A834IAF3</accession>
<feature type="domain" description="Peptidase S1" evidence="3">
    <location>
        <begin position="1"/>
        <end position="111"/>
    </location>
</feature>
<keyword evidence="1" id="KW-1015">Disulfide bond</keyword>
<protein>
    <recommendedName>
        <fullName evidence="3">Peptidase S1 domain-containing protein</fullName>
    </recommendedName>
</protein>
<dbReference type="GO" id="GO:0006508">
    <property type="term" value="P:proteolysis"/>
    <property type="evidence" value="ECO:0007669"/>
    <property type="project" value="InterPro"/>
</dbReference>
<keyword evidence="5" id="KW-1185">Reference proteome</keyword>
<dbReference type="PROSITE" id="PS50240">
    <property type="entry name" value="TRYPSIN_DOM"/>
    <property type="match status" value="1"/>
</dbReference>
<dbReference type="Pfam" id="PF00089">
    <property type="entry name" value="Trypsin"/>
    <property type="match status" value="1"/>
</dbReference>
<dbReference type="SUPFAM" id="SSF50494">
    <property type="entry name" value="Trypsin-like serine proteases"/>
    <property type="match status" value="1"/>
</dbReference>
<comment type="similarity">
    <text evidence="2">Belongs to the peptidase S1 family. CLIP subfamily.</text>
</comment>
<reference evidence="4" key="1">
    <citation type="submission" date="2020-08" db="EMBL/GenBank/DDBJ databases">
        <title>Genome sequencing and assembly of the red palm weevil Rhynchophorus ferrugineus.</title>
        <authorList>
            <person name="Dias G.B."/>
            <person name="Bergman C.M."/>
            <person name="Manee M."/>
        </authorList>
    </citation>
    <scope>NUCLEOTIDE SEQUENCE</scope>
    <source>
        <strain evidence="4">AA-2017</strain>
        <tissue evidence="4">Whole larva</tissue>
    </source>
</reference>
<evidence type="ECO:0000259" key="3">
    <source>
        <dbReference type="PROSITE" id="PS50240"/>
    </source>
</evidence>
<dbReference type="Proteomes" id="UP000625711">
    <property type="component" value="Unassembled WGS sequence"/>
</dbReference>
<gene>
    <name evidence="4" type="ORF">GWI33_009588</name>
</gene>
<organism evidence="4 5">
    <name type="scientific">Rhynchophorus ferrugineus</name>
    <name type="common">Red palm weevil</name>
    <name type="synonym">Curculio ferrugineus</name>
    <dbReference type="NCBI Taxonomy" id="354439"/>
    <lineage>
        <taxon>Eukaryota</taxon>
        <taxon>Metazoa</taxon>
        <taxon>Ecdysozoa</taxon>
        <taxon>Arthropoda</taxon>
        <taxon>Hexapoda</taxon>
        <taxon>Insecta</taxon>
        <taxon>Pterygota</taxon>
        <taxon>Neoptera</taxon>
        <taxon>Endopterygota</taxon>
        <taxon>Coleoptera</taxon>
        <taxon>Polyphaga</taxon>
        <taxon>Cucujiformia</taxon>
        <taxon>Curculionidae</taxon>
        <taxon>Dryophthorinae</taxon>
        <taxon>Rhynchophorus</taxon>
    </lineage>
</organism>
<dbReference type="EMBL" id="JAACXV010004773">
    <property type="protein sequence ID" value="KAF7276984.1"/>
    <property type="molecule type" value="Genomic_DNA"/>
</dbReference>
<dbReference type="PROSITE" id="PS00135">
    <property type="entry name" value="TRYPSIN_SER"/>
    <property type="match status" value="1"/>
</dbReference>
<evidence type="ECO:0000256" key="2">
    <source>
        <dbReference type="ARBA" id="ARBA00024195"/>
    </source>
</evidence>
<evidence type="ECO:0000256" key="1">
    <source>
        <dbReference type="ARBA" id="ARBA00023157"/>
    </source>
</evidence>
<comment type="caution">
    <text evidence="4">The sequence shown here is derived from an EMBL/GenBank/DDBJ whole genome shotgun (WGS) entry which is preliminary data.</text>
</comment>
<dbReference type="Gene3D" id="2.40.10.10">
    <property type="entry name" value="Trypsin-like serine proteases"/>
    <property type="match status" value="1"/>
</dbReference>
<proteinExistence type="inferred from homology"/>
<name>A0A834IAF3_RHYFE</name>
<dbReference type="InterPro" id="IPR009003">
    <property type="entry name" value="Peptidase_S1_PA"/>
</dbReference>
<dbReference type="GO" id="GO:0004252">
    <property type="term" value="F:serine-type endopeptidase activity"/>
    <property type="evidence" value="ECO:0007669"/>
    <property type="project" value="InterPro"/>
</dbReference>
<dbReference type="InterPro" id="IPR033116">
    <property type="entry name" value="TRYPSIN_SER"/>
</dbReference>
<dbReference type="OrthoDB" id="9028152at2759"/>
<dbReference type="InterPro" id="IPR051487">
    <property type="entry name" value="Ser/Thr_Proteases_Immune/Dev"/>
</dbReference>
<dbReference type="AlphaFoldDB" id="A0A834IAF3"/>
<evidence type="ECO:0000313" key="4">
    <source>
        <dbReference type="EMBL" id="KAF7276984.1"/>
    </source>
</evidence>